<accession>A0A645DZ29</accession>
<organism evidence="1">
    <name type="scientific">bioreactor metagenome</name>
    <dbReference type="NCBI Taxonomy" id="1076179"/>
    <lineage>
        <taxon>unclassified sequences</taxon>
        <taxon>metagenomes</taxon>
        <taxon>ecological metagenomes</taxon>
    </lineage>
</organism>
<dbReference type="PANTHER" id="PTHR47271">
    <property type="entry name" value="ARGININE DEIMINASE"/>
    <property type="match status" value="1"/>
</dbReference>
<proteinExistence type="predicted"/>
<evidence type="ECO:0000313" key="1">
    <source>
        <dbReference type="EMBL" id="MPM94596.1"/>
    </source>
</evidence>
<sequence>MHLDTVFTQIDVDKFTIHPGIQGPLQVFEITKGDVEGELNIVEVNAELETVLAKHLGVEKVTLIQCGGGDKVIADREQWNDGSNTLCIKPGEVVVYSRNYITNRLLEENGIKIHVIPSSELSRGRGGPRCMSMPLVREV</sequence>
<reference evidence="1" key="1">
    <citation type="submission" date="2019-08" db="EMBL/GenBank/DDBJ databases">
        <authorList>
            <person name="Kucharzyk K."/>
            <person name="Murdoch R.W."/>
            <person name="Higgins S."/>
            <person name="Loffler F."/>
        </authorList>
    </citation>
    <scope>NUCLEOTIDE SEQUENCE</scope>
</reference>
<dbReference type="GO" id="GO:0016990">
    <property type="term" value="F:arginine deiminase activity"/>
    <property type="evidence" value="ECO:0007669"/>
    <property type="project" value="UniProtKB-EC"/>
</dbReference>
<gene>
    <name evidence="1" type="primary">arcA_23</name>
    <name evidence="1" type="ORF">SDC9_141742</name>
</gene>
<name>A0A645DZ29_9ZZZZ</name>
<dbReference type="SUPFAM" id="SSF55909">
    <property type="entry name" value="Pentein"/>
    <property type="match status" value="1"/>
</dbReference>
<dbReference type="EC" id="3.5.3.6" evidence="1"/>
<protein>
    <submittedName>
        <fullName evidence="1">Arginine deiminase</fullName>
        <ecNumber evidence="1">3.5.3.6</ecNumber>
    </submittedName>
</protein>
<dbReference type="Pfam" id="PF02274">
    <property type="entry name" value="ADI"/>
    <property type="match status" value="1"/>
</dbReference>
<dbReference type="PANTHER" id="PTHR47271:SF2">
    <property type="entry name" value="ARGININE DEIMINASE"/>
    <property type="match status" value="1"/>
</dbReference>
<keyword evidence="1" id="KW-0378">Hydrolase</keyword>
<dbReference type="GO" id="GO:0019546">
    <property type="term" value="P:L-arginine deiminase pathway"/>
    <property type="evidence" value="ECO:0007669"/>
    <property type="project" value="TreeGrafter"/>
</dbReference>
<dbReference type="EMBL" id="VSSQ01041199">
    <property type="protein sequence ID" value="MPM94596.1"/>
    <property type="molecule type" value="Genomic_DNA"/>
</dbReference>
<dbReference type="AlphaFoldDB" id="A0A645DZ29"/>
<dbReference type="Gene3D" id="3.75.10.10">
    <property type="entry name" value="L-arginine/glycine Amidinotransferase, Chain A"/>
    <property type="match status" value="1"/>
</dbReference>
<comment type="caution">
    <text evidence="1">The sequence shown here is derived from an EMBL/GenBank/DDBJ whole genome shotgun (WGS) entry which is preliminary data.</text>
</comment>